<feature type="chain" id="PRO_5040294537" evidence="3">
    <location>
        <begin position="23"/>
        <end position="282"/>
    </location>
</feature>
<evidence type="ECO:0000313" key="4">
    <source>
        <dbReference type="EMBL" id="CAG8949042.1"/>
    </source>
</evidence>
<dbReference type="PANTHER" id="PTHR34883">
    <property type="entry name" value="SERINE-RICH PROTEIN, PUTATIVE-RELATED-RELATED"/>
    <property type="match status" value="1"/>
</dbReference>
<evidence type="ECO:0000256" key="1">
    <source>
        <dbReference type="SAM" id="MobiDB-lite"/>
    </source>
</evidence>
<keyword evidence="2" id="KW-0812">Transmembrane</keyword>
<gene>
    <name evidence="4" type="ORF">HYFRA_00002171</name>
</gene>
<name>A0A9N9PP40_9HELO</name>
<evidence type="ECO:0000256" key="2">
    <source>
        <dbReference type="SAM" id="Phobius"/>
    </source>
</evidence>
<reference evidence="4" key="1">
    <citation type="submission" date="2021-07" db="EMBL/GenBank/DDBJ databases">
        <authorList>
            <person name="Durling M."/>
        </authorList>
    </citation>
    <scope>NUCLEOTIDE SEQUENCE</scope>
</reference>
<sequence length="282" mass="30637">MFSFRLLTRVALVLAWVVCSLGEQWVVAQGGIGISFTFLPVNTIAAVGETVTIKVPNGGNYSWSIVQASFDEPCHYLTGGFHSGIVAADPDKPNTTFFDFSFIVRNQQPIYYNFGEKFTCTLGMAAGVNTPPAQPAFKFRQAAIAATASLNNAVAATAETAETAATGSGIKGLTPSQVKIAMPLIIVSVLLMVAGVVYYLKTRNRAQKSDTTPMDRPELEEGRRTQELDAARPPAELGLKSPRGYVYELSAEEARALRSKESDQQNRGSLYFWRAEIRPSRG</sequence>
<comment type="caution">
    <text evidence="4">The sequence shown here is derived from an EMBL/GenBank/DDBJ whole genome shotgun (WGS) entry which is preliminary data.</text>
</comment>
<accession>A0A9N9PP40</accession>
<proteinExistence type="predicted"/>
<dbReference type="InterPro" id="IPR052953">
    <property type="entry name" value="Ser-rich/MCO-related"/>
</dbReference>
<feature type="transmembrane region" description="Helical" evidence="2">
    <location>
        <begin position="180"/>
        <end position="200"/>
    </location>
</feature>
<dbReference type="AlphaFoldDB" id="A0A9N9PP40"/>
<dbReference type="PANTHER" id="PTHR34883:SF15">
    <property type="entry name" value="EXTRACELLULAR SERINE-RICH PROTEIN"/>
    <property type="match status" value="1"/>
</dbReference>
<keyword evidence="3" id="KW-0732">Signal</keyword>
<evidence type="ECO:0000256" key="3">
    <source>
        <dbReference type="SAM" id="SignalP"/>
    </source>
</evidence>
<dbReference type="OrthoDB" id="5415867at2759"/>
<dbReference type="EMBL" id="CAJVRL010000001">
    <property type="protein sequence ID" value="CAG8949042.1"/>
    <property type="molecule type" value="Genomic_DNA"/>
</dbReference>
<dbReference type="Proteomes" id="UP000696280">
    <property type="component" value="Unassembled WGS sequence"/>
</dbReference>
<protein>
    <submittedName>
        <fullName evidence="4">Uncharacterized protein</fullName>
    </submittedName>
</protein>
<keyword evidence="2" id="KW-0472">Membrane</keyword>
<evidence type="ECO:0000313" key="5">
    <source>
        <dbReference type="Proteomes" id="UP000696280"/>
    </source>
</evidence>
<keyword evidence="5" id="KW-1185">Reference proteome</keyword>
<feature type="region of interest" description="Disordered" evidence="1">
    <location>
        <begin position="206"/>
        <end position="239"/>
    </location>
</feature>
<keyword evidence="2" id="KW-1133">Transmembrane helix</keyword>
<feature type="compositionally biased region" description="Basic and acidic residues" evidence="1">
    <location>
        <begin position="213"/>
        <end position="230"/>
    </location>
</feature>
<feature type="signal peptide" evidence="3">
    <location>
        <begin position="1"/>
        <end position="22"/>
    </location>
</feature>
<organism evidence="4 5">
    <name type="scientific">Hymenoscyphus fraxineus</name>
    <dbReference type="NCBI Taxonomy" id="746836"/>
    <lineage>
        <taxon>Eukaryota</taxon>
        <taxon>Fungi</taxon>
        <taxon>Dikarya</taxon>
        <taxon>Ascomycota</taxon>
        <taxon>Pezizomycotina</taxon>
        <taxon>Leotiomycetes</taxon>
        <taxon>Helotiales</taxon>
        <taxon>Helotiaceae</taxon>
        <taxon>Hymenoscyphus</taxon>
    </lineage>
</organism>